<dbReference type="CDD" id="cd00995">
    <property type="entry name" value="PBP2_NikA_DppA_OppA_like"/>
    <property type="match status" value="1"/>
</dbReference>
<dbReference type="GO" id="GO:0007165">
    <property type="term" value="P:signal transduction"/>
    <property type="evidence" value="ECO:0007669"/>
    <property type="project" value="UniProtKB-KW"/>
</dbReference>
<keyword evidence="3" id="KW-0813">Transport</keyword>
<evidence type="ECO:0000256" key="3">
    <source>
        <dbReference type="ARBA" id="ARBA00022448"/>
    </source>
</evidence>
<dbReference type="OrthoDB" id="9772924at2"/>
<dbReference type="GO" id="GO:0004888">
    <property type="term" value="F:transmembrane signaling receptor activity"/>
    <property type="evidence" value="ECO:0007669"/>
    <property type="project" value="InterPro"/>
</dbReference>
<dbReference type="Gene3D" id="1.10.287.950">
    <property type="entry name" value="Methyl-accepting chemotaxis protein"/>
    <property type="match status" value="1"/>
</dbReference>
<evidence type="ECO:0000256" key="4">
    <source>
        <dbReference type="ARBA" id="ARBA00022729"/>
    </source>
</evidence>
<evidence type="ECO:0000259" key="6">
    <source>
        <dbReference type="PROSITE" id="PS50111"/>
    </source>
</evidence>
<dbReference type="Pfam" id="PF00496">
    <property type="entry name" value="SBP_bac_5"/>
    <property type="match status" value="1"/>
</dbReference>
<dbReference type="PANTHER" id="PTHR30290">
    <property type="entry name" value="PERIPLASMIC BINDING COMPONENT OF ABC TRANSPORTER"/>
    <property type="match status" value="1"/>
</dbReference>
<dbReference type="Gene3D" id="3.40.190.10">
    <property type="entry name" value="Periplasmic binding protein-like II"/>
    <property type="match status" value="1"/>
</dbReference>
<dbReference type="Gene3D" id="3.10.105.10">
    <property type="entry name" value="Dipeptide-binding Protein, Domain 3"/>
    <property type="match status" value="1"/>
</dbReference>
<dbReference type="PANTHER" id="PTHR30290:SF9">
    <property type="entry name" value="OLIGOPEPTIDE-BINDING PROTEIN APPA"/>
    <property type="match status" value="1"/>
</dbReference>
<evidence type="ECO:0000313" key="7">
    <source>
        <dbReference type="EMBL" id="CCJ33722.1"/>
    </source>
</evidence>
<dbReference type="SMART" id="SM00283">
    <property type="entry name" value="MA"/>
    <property type="match status" value="1"/>
</dbReference>
<keyword evidence="5" id="KW-0807">Transducer</keyword>
<proteinExistence type="inferred from homology"/>
<dbReference type="CDD" id="cd11386">
    <property type="entry name" value="MCP_signal"/>
    <property type="match status" value="1"/>
</dbReference>
<gene>
    <name evidence="7" type="ORF">CAAU_1638</name>
</gene>
<dbReference type="PRINTS" id="PR00260">
    <property type="entry name" value="CHEMTRNSDUCR"/>
</dbReference>
<protein>
    <submittedName>
        <fullName evidence="7">Dipeptide-binding ABC transporter, periplasmic substrate-binding component (TC 3.A.1.5.2)</fullName>
    </submittedName>
</protein>
<dbReference type="InterPro" id="IPR004089">
    <property type="entry name" value="MCPsignal_dom"/>
</dbReference>
<dbReference type="GO" id="GO:0006935">
    <property type="term" value="P:chemotaxis"/>
    <property type="evidence" value="ECO:0007669"/>
    <property type="project" value="InterPro"/>
</dbReference>
<comment type="subcellular location">
    <subcellularLocation>
        <location evidence="1">Cell membrane</location>
        <topology evidence="1">Lipid-anchor</topology>
    </subcellularLocation>
</comment>
<keyword evidence="8" id="KW-1185">Reference proteome</keyword>
<dbReference type="GO" id="GO:0005886">
    <property type="term" value="C:plasma membrane"/>
    <property type="evidence" value="ECO:0007669"/>
    <property type="project" value="UniProtKB-SubCell"/>
</dbReference>
<dbReference type="Proteomes" id="UP000007652">
    <property type="component" value="Unassembled WGS sequence"/>
</dbReference>
<dbReference type="SUPFAM" id="SSF53850">
    <property type="entry name" value="Periplasmic binding protein-like II"/>
    <property type="match status" value="1"/>
</dbReference>
<dbReference type="InterPro" id="IPR039424">
    <property type="entry name" value="SBP_5"/>
</dbReference>
<dbReference type="Pfam" id="PF00015">
    <property type="entry name" value="MCPsignal"/>
    <property type="match status" value="1"/>
</dbReference>
<dbReference type="EMBL" id="CAKP01000082">
    <property type="protein sequence ID" value="CCJ33722.1"/>
    <property type="molecule type" value="Genomic_DNA"/>
</dbReference>
<dbReference type="RefSeq" id="WP_008908986.1">
    <property type="nucleotide sequence ID" value="NZ_CAKP01000082.1"/>
</dbReference>
<dbReference type="PROSITE" id="PS50111">
    <property type="entry name" value="CHEMOTAXIS_TRANSDUC_2"/>
    <property type="match status" value="1"/>
</dbReference>
<evidence type="ECO:0000313" key="8">
    <source>
        <dbReference type="Proteomes" id="UP000007652"/>
    </source>
</evidence>
<accession>I7LJH2</accession>
<dbReference type="InterPro" id="IPR004090">
    <property type="entry name" value="Chemotax_Me-accpt_rcpt"/>
</dbReference>
<dbReference type="GO" id="GO:0015833">
    <property type="term" value="P:peptide transport"/>
    <property type="evidence" value="ECO:0007669"/>
    <property type="project" value="TreeGrafter"/>
</dbReference>
<feature type="domain" description="Methyl-accepting transducer" evidence="6">
    <location>
        <begin position="47"/>
        <end position="283"/>
    </location>
</feature>
<comment type="caution">
    <text evidence="7">The sequence shown here is derived from an EMBL/GenBank/DDBJ whole genome shotgun (WGS) entry which is preliminary data.</text>
</comment>
<dbReference type="AlphaFoldDB" id="I7LJH2"/>
<reference evidence="7 8" key="1">
    <citation type="journal article" date="2011" name="J. Bacteriol.">
        <title>Draft genome sequence of Caloramator australicus strain RC3T, a thermoanaerobe from the Great Artesian Basin of Australia.</title>
        <authorList>
            <person name="Ogg C.D."/>
            <person name="Patel B.K.C."/>
        </authorList>
    </citation>
    <scope>NUCLEOTIDE SEQUENCE [LARGE SCALE GENOMIC DNA]</scope>
    <source>
        <strain evidence="7 8">RC3</strain>
    </source>
</reference>
<sequence length="819" mass="92092">MINIFRKNKKDEISVTLDEKVEKQLFDENVKRGLKNEEKLVERMINRIEEMEFATQNLIDTINGIYGNVEHNLEALNNVLDEINSYSAVAQQVFANTSQSKETAFETLDVAKEGSLAVDKSVNAIRGIESSVEEIVSIVNILSQKAVKINEMLDIIKEISEQTNLLSLNASIEAARAGEVGRGFAVVASEVKKLAQRSSESAEKISQTIREINETINKTKDAMIKSKEMVDLGVSIADDTKSVFDKIIEAVKTTVTAADEINQGISKQVESFEKVIEATNILNENSQNLMKKTEYALLNAGYTKNSIDALYETSKDLKLISDSLIKKVNDSYYNDVILKTNLHAKPDNLDPAMSFDSATARILSNVHAGLLIQGNSTEVFPGIAKSWNVEEDNKTWVFNLRKGAKFHNGREITAEDVKKSFERLLSPELDSPNAWFLSLIEGSDEYQKGMSREVRGIKVLDKYRLTIKLKSPYTGFLLNLAQTACAVIATEELSKGKIVGCGPYYIDYIDEGRCLLKAFKDYFGGAPYVDVVEYSFGGDDIAEGFKNKKFDFIYFEDKATLEKLKEYNVSNIIMQNMLSTTYAGFNLRSKSTLIADKEVRKAINYAIDKKRIIDTLMKGMAEESKGPIPPGMIGNSYLMGYSYNPSKARELLVGKNLKGETIIIQTRIGTGNSTYEMIAEMIKEDLEKIGFKCEINKVPREEYLKPQTIAKCHIFISGWIADTGDPDNYLEPLFNIDNVTNFSGYDNKEVVRLMKEAREMINPQKRLEIYKEIQKIIVDDAPWIFLYHPQSGVAHQRNIIGLKLSTLGKIKLDEIIKED</sequence>
<dbReference type="InterPro" id="IPR023765">
    <property type="entry name" value="SBP_5_CS"/>
</dbReference>
<dbReference type="eggNOG" id="COG0747">
    <property type="taxonomic scope" value="Bacteria"/>
</dbReference>
<dbReference type="Gene3D" id="3.90.76.10">
    <property type="entry name" value="Dipeptide-binding Protein, Domain 1"/>
    <property type="match status" value="1"/>
</dbReference>
<comment type="similarity">
    <text evidence="2">Belongs to the bacterial solute-binding protein 5 family.</text>
</comment>
<name>I7LJH2_9CLOT</name>
<dbReference type="STRING" id="857293.CAAU_1638"/>
<keyword evidence="4" id="KW-0732">Signal</keyword>
<dbReference type="GO" id="GO:1904680">
    <property type="term" value="F:peptide transmembrane transporter activity"/>
    <property type="evidence" value="ECO:0007669"/>
    <property type="project" value="TreeGrafter"/>
</dbReference>
<evidence type="ECO:0000256" key="1">
    <source>
        <dbReference type="ARBA" id="ARBA00004193"/>
    </source>
</evidence>
<dbReference type="InterPro" id="IPR000914">
    <property type="entry name" value="SBP_5_dom"/>
</dbReference>
<evidence type="ECO:0000256" key="2">
    <source>
        <dbReference type="ARBA" id="ARBA00005695"/>
    </source>
</evidence>
<evidence type="ECO:0000256" key="5">
    <source>
        <dbReference type="PROSITE-ProRule" id="PRU00284"/>
    </source>
</evidence>
<dbReference type="eggNOG" id="COG0840">
    <property type="taxonomic scope" value="Bacteria"/>
</dbReference>
<dbReference type="SUPFAM" id="SSF58104">
    <property type="entry name" value="Methyl-accepting chemotaxis protein (MCP) signaling domain"/>
    <property type="match status" value="1"/>
</dbReference>
<dbReference type="PROSITE" id="PS01040">
    <property type="entry name" value="SBP_BACTERIAL_5"/>
    <property type="match status" value="1"/>
</dbReference>
<organism evidence="7 8">
    <name type="scientific">Caloramator australicus RC3</name>
    <dbReference type="NCBI Taxonomy" id="857293"/>
    <lineage>
        <taxon>Bacteria</taxon>
        <taxon>Bacillati</taxon>
        <taxon>Bacillota</taxon>
        <taxon>Clostridia</taxon>
        <taxon>Eubacteriales</taxon>
        <taxon>Clostridiaceae</taxon>
        <taxon>Caloramator</taxon>
    </lineage>
</organism>